<accession>A0AAV0CCD4</accession>
<reference evidence="1" key="1">
    <citation type="submission" date="2022-07" db="EMBL/GenBank/DDBJ databases">
        <authorList>
            <person name="Macas J."/>
            <person name="Novak P."/>
            <person name="Neumann P."/>
        </authorList>
    </citation>
    <scope>NUCLEOTIDE SEQUENCE</scope>
</reference>
<organism evidence="1 2">
    <name type="scientific">Cuscuta epithymum</name>
    <dbReference type="NCBI Taxonomy" id="186058"/>
    <lineage>
        <taxon>Eukaryota</taxon>
        <taxon>Viridiplantae</taxon>
        <taxon>Streptophyta</taxon>
        <taxon>Embryophyta</taxon>
        <taxon>Tracheophyta</taxon>
        <taxon>Spermatophyta</taxon>
        <taxon>Magnoliopsida</taxon>
        <taxon>eudicotyledons</taxon>
        <taxon>Gunneridae</taxon>
        <taxon>Pentapetalae</taxon>
        <taxon>asterids</taxon>
        <taxon>lamiids</taxon>
        <taxon>Solanales</taxon>
        <taxon>Convolvulaceae</taxon>
        <taxon>Cuscuteae</taxon>
        <taxon>Cuscuta</taxon>
        <taxon>Cuscuta subgen. Cuscuta</taxon>
    </lineage>
</organism>
<protein>
    <submittedName>
        <fullName evidence="1">Uncharacterized protein</fullName>
    </submittedName>
</protein>
<dbReference type="AlphaFoldDB" id="A0AAV0CCD4"/>
<comment type="caution">
    <text evidence="1">The sequence shown here is derived from an EMBL/GenBank/DDBJ whole genome shotgun (WGS) entry which is preliminary data.</text>
</comment>
<gene>
    <name evidence="1" type="ORF">CEPIT_LOCUS4254</name>
</gene>
<keyword evidence="2" id="KW-1185">Reference proteome</keyword>
<sequence>MMDDTLLDAFEVLPLFELEQKEISLEFVHQDSTQCTQKFQTVQSEIDEDMDHRDFHIETLQPFDLPSFSTPDEGMKQISDDVDEAIGVVLSIEDELVEDNHKCQESNIEKNADHNEEVPLHIQDLERSTCTHDLKSLLYTCSDPLLRYSRFGFLGFTP</sequence>
<proteinExistence type="predicted"/>
<dbReference type="EMBL" id="CAMAPF010000022">
    <property type="protein sequence ID" value="CAH9072316.1"/>
    <property type="molecule type" value="Genomic_DNA"/>
</dbReference>
<evidence type="ECO:0000313" key="2">
    <source>
        <dbReference type="Proteomes" id="UP001152523"/>
    </source>
</evidence>
<evidence type="ECO:0000313" key="1">
    <source>
        <dbReference type="EMBL" id="CAH9072316.1"/>
    </source>
</evidence>
<name>A0AAV0CCD4_9ASTE</name>
<dbReference type="Proteomes" id="UP001152523">
    <property type="component" value="Unassembled WGS sequence"/>
</dbReference>